<organism evidence="8 9">
    <name type="scientific">Lithospermum erythrorhizon</name>
    <name type="common">Purple gromwell</name>
    <name type="synonym">Lithospermum officinale var. erythrorhizon</name>
    <dbReference type="NCBI Taxonomy" id="34254"/>
    <lineage>
        <taxon>Eukaryota</taxon>
        <taxon>Viridiplantae</taxon>
        <taxon>Streptophyta</taxon>
        <taxon>Embryophyta</taxon>
        <taxon>Tracheophyta</taxon>
        <taxon>Spermatophyta</taxon>
        <taxon>Magnoliopsida</taxon>
        <taxon>eudicotyledons</taxon>
        <taxon>Gunneridae</taxon>
        <taxon>Pentapetalae</taxon>
        <taxon>asterids</taxon>
        <taxon>lamiids</taxon>
        <taxon>Boraginales</taxon>
        <taxon>Boraginaceae</taxon>
        <taxon>Boraginoideae</taxon>
        <taxon>Lithospermeae</taxon>
        <taxon>Lithospermum</taxon>
    </lineage>
</organism>
<dbReference type="GO" id="GO:0016787">
    <property type="term" value="F:hydrolase activity"/>
    <property type="evidence" value="ECO:0007669"/>
    <property type="project" value="UniProtKB-KW"/>
</dbReference>
<accession>A0AAV3Q6F2</accession>
<dbReference type="GO" id="GO:0003964">
    <property type="term" value="F:RNA-directed DNA polymerase activity"/>
    <property type="evidence" value="ECO:0007669"/>
    <property type="project" value="UniProtKB-KW"/>
</dbReference>
<feature type="domain" description="Reverse transcriptase RNase H-like" evidence="7">
    <location>
        <begin position="41"/>
        <end position="111"/>
    </location>
</feature>
<keyword evidence="6" id="KW-0695">RNA-directed DNA polymerase</keyword>
<dbReference type="Proteomes" id="UP001454036">
    <property type="component" value="Unassembled WGS sequence"/>
</dbReference>
<keyword evidence="2" id="KW-0548">Nucleotidyltransferase</keyword>
<reference evidence="8 9" key="1">
    <citation type="submission" date="2024-01" db="EMBL/GenBank/DDBJ databases">
        <title>The complete chloroplast genome sequence of Lithospermum erythrorhizon: insights into the phylogenetic relationship among Boraginaceae species and the maternal lineages of purple gromwells.</title>
        <authorList>
            <person name="Okada T."/>
            <person name="Watanabe K."/>
        </authorList>
    </citation>
    <scope>NUCLEOTIDE SEQUENCE [LARGE SCALE GENOMIC DNA]</scope>
</reference>
<dbReference type="GO" id="GO:0004519">
    <property type="term" value="F:endonuclease activity"/>
    <property type="evidence" value="ECO:0007669"/>
    <property type="project" value="UniProtKB-KW"/>
</dbReference>
<dbReference type="EMBL" id="BAABME010003531">
    <property type="protein sequence ID" value="GAA0159143.1"/>
    <property type="molecule type" value="Genomic_DNA"/>
</dbReference>
<proteinExistence type="predicted"/>
<evidence type="ECO:0000259" key="7">
    <source>
        <dbReference type="Pfam" id="PF17917"/>
    </source>
</evidence>
<evidence type="ECO:0000256" key="6">
    <source>
        <dbReference type="ARBA" id="ARBA00022918"/>
    </source>
</evidence>
<comment type="caution">
    <text evidence="8">The sequence shown here is derived from an EMBL/GenBank/DDBJ whole genome shotgun (WGS) entry which is preliminary data.</text>
</comment>
<evidence type="ECO:0000313" key="8">
    <source>
        <dbReference type="EMBL" id="GAA0159143.1"/>
    </source>
</evidence>
<dbReference type="AlphaFoldDB" id="A0AAV3Q6F2"/>
<evidence type="ECO:0000256" key="1">
    <source>
        <dbReference type="ARBA" id="ARBA00022679"/>
    </source>
</evidence>
<evidence type="ECO:0000256" key="4">
    <source>
        <dbReference type="ARBA" id="ARBA00022759"/>
    </source>
</evidence>
<dbReference type="InterPro" id="IPR041373">
    <property type="entry name" value="RT_RNaseH"/>
</dbReference>
<keyword evidence="5" id="KW-0378">Hydrolase</keyword>
<gene>
    <name evidence="8" type="ORF">LIER_15992</name>
</gene>
<sequence length="114" mass="13093">MPSRHYQSREISMSLKACKENWHTCVGTSQTWQASANPSGKPLRLYVASQEQSVWALLAQENEEEKENALYYLSGRMTPNELNYSTIEKLCLALVFAIQKLKHYFQADIVHLIS</sequence>
<keyword evidence="1" id="KW-0808">Transferase</keyword>
<protein>
    <recommendedName>
        <fullName evidence="7">Reverse transcriptase RNase H-like domain-containing protein</fullName>
    </recommendedName>
</protein>
<name>A0AAV3Q6F2_LITER</name>
<evidence type="ECO:0000313" key="9">
    <source>
        <dbReference type="Proteomes" id="UP001454036"/>
    </source>
</evidence>
<dbReference type="PANTHER" id="PTHR48475:SF1">
    <property type="entry name" value="RNASE H TYPE-1 DOMAIN-CONTAINING PROTEIN"/>
    <property type="match status" value="1"/>
</dbReference>
<keyword evidence="4" id="KW-0255">Endonuclease</keyword>
<dbReference type="InterPro" id="IPR043502">
    <property type="entry name" value="DNA/RNA_pol_sf"/>
</dbReference>
<evidence type="ECO:0000256" key="2">
    <source>
        <dbReference type="ARBA" id="ARBA00022695"/>
    </source>
</evidence>
<evidence type="ECO:0000256" key="5">
    <source>
        <dbReference type="ARBA" id="ARBA00022801"/>
    </source>
</evidence>
<dbReference type="PANTHER" id="PTHR48475">
    <property type="entry name" value="RIBONUCLEASE H"/>
    <property type="match status" value="1"/>
</dbReference>
<dbReference type="SUPFAM" id="SSF56672">
    <property type="entry name" value="DNA/RNA polymerases"/>
    <property type="match status" value="1"/>
</dbReference>
<dbReference type="Pfam" id="PF17917">
    <property type="entry name" value="RT_RNaseH"/>
    <property type="match status" value="1"/>
</dbReference>
<keyword evidence="3" id="KW-0540">Nuclease</keyword>
<keyword evidence="9" id="KW-1185">Reference proteome</keyword>
<evidence type="ECO:0000256" key="3">
    <source>
        <dbReference type="ARBA" id="ARBA00022722"/>
    </source>
</evidence>